<feature type="non-terminal residue" evidence="4">
    <location>
        <position position="547"/>
    </location>
</feature>
<dbReference type="EMBL" id="NCSJ02000474">
    <property type="protein sequence ID" value="RFU24283.1"/>
    <property type="molecule type" value="Genomic_DNA"/>
</dbReference>
<dbReference type="InterPro" id="IPR008397">
    <property type="entry name" value="Alginate_lyase_dom"/>
</dbReference>
<gene>
    <name evidence="4" type="ORF">B7463_g12061</name>
</gene>
<accession>A0A3E2GU57</accession>
<evidence type="ECO:0000256" key="1">
    <source>
        <dbReference type="ARBA" id="ARBA00022729"/>
    </source>
</evidence>
<feature type="non-terminal residue" evidence="4">
    <location>
        <position position="1"/>
    </location>
</feature>
<dbReference type="InterPro" id="IPR008929">
    <property type="entry name" value="Chondroitin_lyas"/>
</dbReference>
<dbReference type="Pfam" id="PF05426">
    <property type="entry name" value="Alginate_lyase"/>
    <property type="match status" value="1"/>
</dbReference>
<comment type="caution">
    <text evidence="4">The sequence shown here is derived from an EMBL/GenBank/DDBJ whole genome shotgun (WGS) entry which is preliminary data.</text>
</comment>
<dbReference type="SUPFAM" id="SSF48230">
    <property type="entry name" value="Chondroitin AC/alginate lyase"/>
    <property type="match status" value="1"/>
</dbReference>
<proteinExistence type="predicted"/>
<evidence type="ECO:0000256" key="2">
    <source>
        <dbReference type="ARBA" id="ARBA00023239"/>
    </source>
</evidence>
<feature type="domain" description="Alginate lyase" evidence="3">
    <location>
        <begin position="303"/>
        <end position="547"/>
    </location>
</feature>
<dbReference type="Proteomes" id="UP000258309">
    <property type="component" value="Unassembled WGS sequence"/>
</dbReference>
<name>A0A3E2GU57_SCYLI</name>
<organism evidence="4 5">
    <name type="scientific">Scytalidium lignicola</name>
    <name type="common">Hyphomycete</name>
    <dbReference type="NCBI Taxonomy" id="5539"/>
    <lineage>
        <taxon>Eukaryota</taxon>
        <taxon>Fungi</taxon>
        <taxon>Dikarya</taxon>
        <taxon>Ascomycota</taxon>
        <taxon>Pezizomycotina</taxon>
        <taxon>Leotiomycetes</taxon>
        <taxon>Leotiomycetes incertae sedis</taxon>
        <taxon>Scytalidium</taxon>
    </lineage>
</organism>
<dbReference type="OrthoDB" id="63533at2759"/>
<keyword evidence="1" id="KW-0732">Signal</keyword>
<sequence>MANLVKDIGIEESARLQQKGDHDNAAGILYQAIVDQIHGIVSRVLAHRAEKERNGCGSIETGREKVLGTGAGGWSGVMENGTVLKRDSGNRRVGNFMDRCDAEPGGMWQRGDAEVWITWNGWFFFVSFLTSMCSKYKPLEDSLSTAVILGTVIPCIGGAVINWWNCFRPVRRLGGIPREICNYPIQATSAKATIWELFHGGFSVEVPANDNAGTEKLVVPALYTRGFSFLSLLKNAAFTALVLLTDSTAAIPLTPRTKPDVHLSLQPNTVVLDGSRLFTTKLILKLGPLAPNVLPHRPLQPPKKILPPGGDIHDYASQAPYWWPNPNTADGCPYIQKDGVRNPAVDNYTDHGDRGNMFQASYILALAWYYTGEAKYSRHAGDILRTWFLNPATKMNPNLNHAQIIPCQNDGRSIGIIDFSQQYTSTVDAALILSSPSTLLSGIFSSSSSSAPGWSSNDQTAFLAWNKEFLDWLVNSDFGKEEYEADNNHGTFAAMQNAALALYVGNTALASQIARNATRRINSFITANGSQPLELVRTRSFHYSTFD</sequence>
<dbReference type="GO" id="GO:0042597">
    <property type="term" value="C:periplasmic space"/>
    <property type="evidence" value="ECO:0007669"/>
    <property type="project" value="InterPro"/>
</dbReference>
<evidence type="ECO:0000259" key="3">
    <source>
        <dbReference type="Pfam" id="PF05426"/>
    </source>
</evidence>
<keyword evidence="2" id="KW-0456">Lyase</keyword>
<dbReference type="GO" id="GO:0016829">
    <property type="term" value="F:lyase activity"/>
    <property type="evidence" value="ECO:0007669"/>
    <property type="project" value="UniProtKB-KW"/>
</dbReference>
<dbReference type="STRING" id="5539.A0A3E2GU57"/>
<dbReference type="AlphaFoldDB" id="A0A3E2GU57"/>
<keyword evidence="5" id="KW-1185">Reference proteome</keyword>
<reference evidence="4 5" key="1">
    <citation type="submission" date="2018-05" db="EMBL/GenBank/DDBJ databases">
        <title>Draft genome sequence of Scytalidium lignicola DSM 105466, a ubiquitous saprotrophic fungus.</title>
        <authorList>
            <person name="Buettner E."/>
            <person name="Gebauer A.M."/>
            <person name="Hofrichter M."/>
            <person name="Liers C."/>
            <person name="Kellner H."/>
        </authorList>
    </citation>
    <scope>NUCLEOTIDE SEQUENCE [LARGE SCALE GENOMIC DNA]</scope>
    <source>
        <strain evidence="4 5">DSM 105466</strain>
    </source>
</reference>
<protein>
    <recommendedName>
        <fullName evidence="3">Alginate lyase domain-containing protein</fullName>
    </recommendedName>
</protein>
<dbReference type="Gene3D" id="1.50.10.100">
    <property type="entry name" value="Chondroitin AC/alginate lyase"/>
    <property type="match status" value="1"/>
</dbReference>
<evidence type="ECO:0000313" key="4">
    <source>
        <dbReference type="EMBL" id="RFU24283.1"/>
    </source>
</evidence>
<evidence type="ECO:0000313" key="5">
    <source>
        <dbReference type="Proteomes" id="UP000258309"/>
    </source>
</evidence>